<organism evidence="8 9">
    <name type="scientific">Sulfurisphaera tokodaii</name>
    <dbReference type="NCBI Taxonomy" id="111955"/>
    <lineage>
        <taxon>Archaea</taxon>
        <taxon>Thermoproteota</taxon>
        <taxon>Thermoprotei</taxon>
        <taxon>Sulfolobales</taxon>
        <taxon>Sulfolobaceae</taxon>
        <taxon>Sulfurisphaera</taxon>
    </lineage>
</organism>
<dbReference type="HAMAP" id="MF_01343_A">
    <property type="entry name" value="Ribosomal_uS15_A"/>
    <property type="match status" value="1"/>
</dbReference>
<dbReference type="AlphaFoldDB" id="A0A832THL0"/>
<dbReference type="SMART" id="SM01387">
    <property type="entry name" value="Ribosomal_S15"/>
    <property type="match status" value="1"/>
</dbReference>
<dbReference type="PANTHER" id="PTHR11885">
    <property type="entry name" value="RIBOSOMAL PROTEIN S15P/S13E"/>
    <property type="match status" value="1"/>
</dbReference>
<comment type="similarity">
    <text evidence="1 4 5">Belongs to the universal ribosomal protein uS15 family.</text>
</comment>
<dbReference type="Proteomes" id="UP000646844">
    <property type="component" value="Unassembled WGS sequence"/>
</dbReference>
<evidence type="ECO:0000256" key="4">
    <source>
        <dbReference type="HAMAP-Rule" id="MF_01343"/>
    </source>
</evidence>
<dbReference type="InterPro" id="IPR009068">
    <property type="entry name" value="uS15_NS1_RNA-bd_sf"/>
</dbReference>
<keyword evidence="3 4" id="KW-0687">Ribonucleoprotein</keyword>
<dbReference type="PROSITE" id="PS00362">
    <property type="entry name" value="RIBOSOMAL_S15"/>
    <property type="match status" value="1"/>
</dbReference>
<dbReference type="Pfam" id="PF00312">
    <property type="entry name" value="Ribosomal_S15"/>
    <property type="match status" value="1"/>
</dbReference>
<dbReference type="SMR" id="A0A832THL0"/>
<keyword evidence="2 4" id="KW-0689">Ribosomal protein</keyword>
<dbReference type="FunFam" id="1.10.287.10:FF:000003">
    <property type="entry name" value="40S ribosomal protein S13"/>
    <property type="match status" value="1"/>
</dbReference>
<evidence type="ECO:0000256" key="1">
    <source>
        <dbReference type="ARBA" id="ARBA00008434"/>
    </source>
</evidence>
<dbReference type="Gene3D" id="4.10.860.130">
    <property type="match status" value="1"/>
</dbReference>
<dbReference type="EMBL" id="DUJO01000051">
    <property type="protein sequence ID" value="HII74936.1"/>
    <property type="molecule type" value="Genomic_DNA"/>
</dbReference>
<sequence length="153" mass="17614">MNKKRPNGKSHSTRPVRSGAPKWVRFTREEVELLVEELAKKGYSPSMIGIILRDQYGIPLVKQITGKKLTKILEEKGLAPKIPEDLFNLIRKAANVRRHLFEHPKDKRAKKGLEEIESKIRRLADYYKRIGKLPKEWKYEPEKAELLASGAAS</sequence>
<dbReference type="SMART" id="SM01386">
    <property type="entry name" value="Ribosomal_S13_N"/>
    <property type="match status" value="1"/>
</dbReference>
<dbReference type="GO" id="GO:0006412">
    <property type="term" value="P:translation"/>
    <property type="evidence" value="ECO:0007669"/>
    <property type="project" value="UniProtKB-UniRule"/>
</dbReference>
<evidence type="ECO:0000259" key="7">
    <source>
        <dbReference type="SMART" id="SM01386"/>
    </source>
</evidence>
<dbReference type="InterPro" id="IPR000589">
    <property type="entry name" value="Ribosomal_uS15"/>
</dbReference>
<evidence type="ECO:0000256" key="5">
    <source>
        <dbReference type="RuleBase" id="RU003919"/>
    </source>
</evidence>
<feature type="region of interest" description="Disordered" evidence="6">
    <location>
        <begin position="1"/>
        <end position="20"/>
    </location>
</feature>
<dbReference type="Gene3D" id="1.10.287.10">
    <property type="entry name" value="S15/NS1, RNA-binding"/>
    <property type="match status" value="1"/>
</dbReference>
<dbReference type="Pfam" id="PF08069">
    <property type="entry name" value="Ribosomal_S13_N"/>
    <property type="match status" value="1"/>
</dbReference>
<evidence type="ECO:0000256" key="3">
    <source>
        <dbReference type="ARBA" id="ARBA00023274"/>
    </source>
</evidence>
<name>A0A832THL0_9CREN</name>
<dbReference type="SUPFAM" id="SSF47060">
    <property type="entry name" value="S15/NS1 RNA-binding domain"/>
    <property type="match status" value="1"/>
</dbReference>
<dbReference type="GO" id="GO:0022627">
    <property type="term" value="C:cytosolic small ribosomal subunit"/>
    <property type="evidence" value="ECO:0007669"/>
    <property type="project" value="TreeGrafter"/>
</dbReference>
<dbReference type="FunFam" id="4.10.860.130:FF:000001">
    <property type="entry name" value="40S ribosomal protein S13"/>
    <property type="match status" value="1"/>
</dbReference>
<dbReference type="GO" id="GO:0070181">
    <property type="term" value="F:small ribosomal subunit rRNA binding"/>
    <property type="evidence" value="ECO:0007669"/>
    <property type="project" value="TreeGrafter"/>
</dbReference>
<feature type="domain" description="Small ribosomal subunit protein uS15 N-terminal" evidence="7">
    <location>
        <begin position="1"/>
        <end position="58"/>
    </location>
</feature>
<proteinExistence type="inferred from homology"/>
<dbReference type="GO" id="GO:0003735">
    <property type="term" value="F:structural constituent of ribosome"/>
    <property type="evidence" value="ECO:0007669"/>
    <property type="project" value="InterPro"/>
</dbReference>
<dbReference type="GeneID" id="1458309"/>
<dbReference type="NCBIfam" id="NF006331">
    <property type="entry name" value="PRK08561.1"/>
    <property type="match status" value="1"/>
</dbReference>
<dbReference type="InterPro" id="IPR012606">
    <property type="entry name" value="Ribosomal_uS15_N"/>
</dbReference>
<gene>
    <name evidence="4" type="primary">rps15</name>
    <name evidence="8" type="ORF">HA332_11305</name>
</gene>
<dbReference type="InterPro" id="IPR023029">
    <property type="entry name" value="Ribosomal_uS15_arc_euk"/>
</dbReference>
<evidence type="ECO:0000256" key="6">
    <source>
        <dbReference type="SAM" id="MobiDB-lite"/>
    </source>
</evidence>
<comment type="subunit">
    <text evidence="4">Part of the 30S ribosomal subunit.</text>
</comment>
<feature type="compositionally biased region" description="Basic residues" evidence="6">
    <location>
        <begin position="1"/>
        <end position="14"/>
    </location>
</feature>
<dbReference type="CDD" id="cd00353">
    <property type="entry name" value="Ribosomal_S15p_S13e"/>
    <property type="match status" value="1"/>
</dbReference>
<reference evidence="8" key="1">
    <citation type="journal article" date="2020" name="bioRxiv">
        <title>A rank-normalized archaeal taxonomy based on genome phylogeny resolves widespread incomplete and uneven classifications.</title>
        <authorList>
            <person name="Rinke C."/>
            <person name="Chuvochina M."/>
            <person name="Mussig A.J."/>
            <person name="Chaumeil P.-A."/>
            <person name="Waite D.W."/>
            <person name="Whitman W.B."/>
            <person name="Parks D.H."/>
            <person name="Hugenholtz P."/>
        </authorList>
    </citation>
    <scope>NUCLEOTIDE SEQUENCE</scope>
    <source>
        <strain evidence="8">UBA8838</strain>
    </source>
</reference>
<comment type="caution">
    <text evidence="8">The sequence shown here is derived from an EMBL/GenBank/DDBJ whole genome shotgun (WGS) entry which is preliminary data.</text>
</comment>
<evidence type="ECO:0000313" key="8">
    <source>
        <dbReference type="EMBL" id="HII74936.1"/>
    </source>
</evidence>
<protein>
    <recommendedName>
        <fullName evidence="4">Small ribosomal subunit protein uS15</fullName>
    </recommendedName>
</protein>
<dbReference type="PANTHER" id="PTHR11885:SF6">
    <property type="entry name" value="SMALL RIBOSOMAL SUBUNIT PROTEIN US15"/>
    <property type="match status" value="1"/>
</dbReference>
<dbReference type="OMA" id="MHTRRKG"/>
<evidence type="ECO:0000256" key="2">
    <source>
        <dbReference type="ARBA" id="ARBA00022980"/>
    </source>
</evidence>
<evidence type="ECO:0000313" key="9">
    <source>
        <dbReference type="Proteomes" id="UP000646844"/>
    </source>
</evidence>
<dbReference type="RefSeq" id="WP_010978348.1">
    <property type="nucleotide sequence ID" value="NZ_BAABQO010000021.1"/>
</dbReference>
<accession>A0A832THL0</accession>